<dbReference type="EMBL" id="GG657755">
    <property type="protein sequence ID" value="EFL29461.1"/>
    <property type="molecule type" value="Genomic_DNA"/>
</dbReference>
<name>D9WX33_9ACTN</name>
<feature type="compositionally biased region" description="Polar residues" evidence="1">
    <location>
        <begin position="1"/>
        <end position="13"/>
    </location>
</feature>
<dbReference type="SUPFAM" id="SSF53383">
    <property type="entry name" value="PLP-dependent transferases"/>
    <property type="match status" value="1"/>
</dbReference>
<reference evidence="2 3" key="1">
    <citation type="submission" date="2009-02" db="EMBL/GenBank/DDBJ databases">
        <title>Annotation of Streptomyces hygroscopicus strain ATCC 53653.</title>
        <authorList>
            <consortium name="The Broad Institute Genome Sequencing Platform"/>
            <consortium name="Broad Institute Microbial Sequencing Center"/>
            <person name="Fischbach M."/>
            <person name="Godfrey P."/>
            <person name="Ward D."/>
            <person name="Young S."/>
            <person name="Zeng Q."/>
            <person name="Koehrsen M."/>
            <person name="Alvarado L."/>
            <person name="Berlin A.M."/>
            <person name="Bochicchio J."/>
            <person name="Borenstein D."/>
            <person name="Chapman S.B."/>
            <person name="Chen Z."/>
            <person name="Engels R."/>
            <person name="Freedman E."/>
            <person name="Gellesch M."/>
            <person name="Goldberg J."/>
            <person name="Griggs A."/>
            <person name="Gujja S."/>
            <person name="Heilman E.R."/>
            <person name="Heiman D.I."/>
            <person name="Hepburn T.A."/>
            <person name="Howarth C."/>
            <person name="Jen D."/>
            <person name="Larson L."/>
            <person name="Lewis B."/>
            <person name="Mehta T."/>
            <person name="Park D."/>
            <person name="Pearson M."/>
            <person name="Richards J."/>
            <person name="Roberts A."/>
            <person name="Saif S."/>
            <person name="Shea T.D."/>
            <person name="Shenoy N."/>
            <person name="Sisk P."/>
            <person name="Stolte C."/>
            <person name="Sykes S.N."/>
            <person name="Thomson T."/>
            <person name="Walk T."/>
            <person name="White J."/>
            <person name="Yandava C."/>
            <person name="Straight P."/>
            <person name="Clardy J."/>
            <person name="Hung D."/>
            <person name="Kolter R."/>
            <person name="Mekalanos J."/>
            <person name="Walker S."/>
            <person name="Walsh C.T."/>
            <person name="Wieland-Brown L.C."/>
            <person name="Haas B."/>
            <person name="Nusbaum C."/>
            <person name="Birren B."/>
        </authorList>
    </citation>
    <scope>NUCLEOTIDE SEQUENCE [LARGE SCALE GENOMIC DNA]</scope>
    <source>
        <strain evidence="2 3">ATCC 53653</strain>
    </source>
</reference>
<organism evidence="2 3">
    <name type="scientific">Streptomyces himastatinicus ATCC 53653</name>
    <dbReference type="NCBI Taxonomy" id="457427"/>
    <lineage>
        <taxon>Bacteria</taxon>
        <taxon>Bacillati</taxon>
        <taxon>Actinomycetota</taxon>
        <taxon>Actinomycetes</taxon>
        <taxon>Kitasatosporales</taxon>
        <taxon>Streptomycetaceae</taxon>
        <taxon>Streptomyces</taxon>
        <taxon>Streptomyces violaceusniger group</taxon>
    </lineage>
</organism>
<keyword evidence="3" id="KW-1185">Reference proteome</keyword>
<dbReference type="HOGENOM" id="CLU_1863969_0_0_11"/>
<dbReference type="InterPro" id="IPR015424">
    <property type="entry name" value="PyrdxlP-dep_Trfase"/>
</dbReference>
<dbReference type="RefSeq" id="WP_009721257.1">
    <property type="nucleotide sequence ID" value="NZ_GG657755.1"/>
</dbReference>
<evidence type="ECO:0000256" key="1">
    <source>
        <dbReference type="SAM" id="MobiDB-lite"/>
    </source>
</evidence>
<evidence type="ECO:0000313" key="2">
    <source>
        <dbReference type="EMBL" id="EFL29461.1"/>
    </source>
</evidence>
<sequence length="166" mass="17826">MSDSNAIEPTAVQTGAEIEHVGDNAPVPASGGKPDRPTWSRAIHGILNFVTLAARIMALAAAAALLKEQLHLLKARMHNDAARARRLAEHLNQAGADTRFQAQTFEVATAFERVAESSGELAQAADDMEANARGVRDAHEAEYRGIYEVRQASPYAQPLPGFSAVR</sequence>
<dbReference type="AlphaFoldDB" id="D9WX33"/>
<dbReference type="Proteomes" id="UP000003963">
    <property type="component" value="Unassembled WGS sequence"/>
</dbReference>
<feature type="region of interest" description="Disordered" evidence="1">
    <location>
        <begin position="1"/>
        <end position="36"/>
    </location>
</feature>
<dbReference type="STRING" id="457427.SSOG_09175"/>
<gene>
    <name evidence="2" type="ORF">SSOG_09175</name>
</gene>
<accession>D9WX33</accession>
<protein>
    <submittedName>
        <fullName evidence="2">Putative lysine-rich arabinogalactan protein 19 (Lys-rich AGP 19)</fullName>
    </submittedName>
</protein>
<evidence type="ECO:0000313" key="3">
    <source>
        <dbReference type="Proteomes" id="UP000003963"/>
    </source>
</evidence>
<proteinExistence type="predicted"/>